<accession>A0A6A7AHG5</accession>
<feature type="region of interest" description="Disordered" evidence="1">
    <location>
        <begin position="86"/>
        <end position="116"/>
    </location>
</feature>
<organism evidence="2 3">
    <name type="scientific">Ophiobolus disseminans</name>
    <dbReference type="NCBI Taxonomy" id="1469910"/>
    <lineage>
        <taxon>Eukaryota</taxon>
        <taxon>Fungi</taxon>
        <taxon>Dikarya</taxon>
        <taxon>Ascomycota</taxon>
        <taxon>Pezizomycotina</taxon>
        <taxon>Dothideomycetes</taxon>
        <taxon>Pleosporomycetidae</taxon>
        <taxon>Pleosporales</taxon>
        <taxon>Pleosporineae</taxon>
        <taxon>Phaeosphaeriaceae</taxon>
        <taxon>Ophiobolus</taxon>
    </lineage>
</organism>
<dbReference type="Proteomes" id="UP000799424">
    <property type="component" value="Unassembled WGS sequence"/>
</dbReference>
<feature type="region of interest" description="Disordered" evidence="1">
    <location>
        <begin position="1"/>
        <end position="57"/>
    </location>
</feature>
<evidence type="ECO:0000313" key="2">
    <source>
        <dbReference type="EMBL" id="KAF2832553.1"/>
    </source>
</evidence>
<reference evidence="2" key="1">
    <citation type="journal article" date="2020" name="Stud. Mycol.">
        <title>101 Dothideomycetes genomes: a test case for predicting lifestyles and emergence of pathogens.</title>
        <authorList>
            <person name="Haridas S."/>
            <person name="Albert R."/>
            <person name="Binder M."/>
            <person name="Bloem J."/>
            <person name="Labutti K."/>
            <person name="Salamov A."/>
            <person name="Andreopoulos B."/>
            <person name="Baker S."/>
            <person name="Barry K."/>
            <person name="Bills G."/>
            <person name="Bluhm B."/>
            <person name="Cannon C."/>
            <person name="Castanera R."/>
            <person name="Culley D."/>
            <person name="Daum C."/>
            <person name="Ezra D."/>
            <person name="Gonzalez J."/>
            <person name="Henrissat B."/>
            <person name="Kuo A."/>
            <person name="Liang C."/>
            <person name="Lipzen A."/>
            <person name="Lutzoni F."/>
            <person name="Magnuson J."/>
            <person name="Mondo S."/>
            <person name="Nolan M."/>
            <person name="Ohm R."/>
            <person name="Pangilinan J."/>
            <person name="Park H.-J."/>
            <person name="Ramirez L."/>
            <person name="Alfaro M."/>
            <person name="Sun H."/>
            <person name="Tritt A."/>
            <person name="Yoshinaga Y."/>
            <person name="Zwiers L.-H."/>
            <person name="Turgeon B."/>
            <person name="Goodwin S."/>
            <person name="Spatafora J."/>
            <person name="Crous P."/>
            <person name="Grigoriev I."/>
        </authorList>
    </citation>
    <scope>NUCLEOTIDE SEQUENCE</scope>
    <source>
        <strain evidence="2">CBS 113818</strain>
    </source>
</reference>
<proteinExistence type="predicted"/>
<feature type="compositionally biased region" description="Polar residues" evidence="1">
    <location>
        <begin position="1"/>
        <end position="19"/>
    </location>
</feature>
<gene>
    <name evidence="2" type="ORF">CC86DRAFT_377703</name>
</gene>
<protein>
    <submittedName>
        <fullName evidence="2">Uncharacterized protein</fullName>
    </submittedName>
</protein>
<evidence type="ECO:0000256" key="1">
    <source>
        <dbReference type="SAM" id="MobiDB-lite"/>
    </source>
</evidence>
<dbReference type="EMBL" id="MU006217">
    <property type="protein sequence ID" value="KAF2832553.1"/>
    <property type="molecule type" value="Genomic_DNA"/>
</dbReference>
<sequence length="116" mass="12528">MSPTTARVVSRTLLKSQVPSPRHFTASHQSLYRRQPGDPTGPNAPPSHISAPAPRSKSPLKVWPIVGIFALGSFLFKKIVDQRKEQAAYQPKGPVVGYSSTSPAPSGRSIKPSHPH</sequence>
<evidence type="ECO:0000313" key="3">
    <source>
        <dbReference type="Proteomes" id="UP000799424"/>
    </source>
</evidence>
<keyword evidence="3" id="KW-1185">Reference proteome</keyword>
<dbReference type="AlphaFoldDB" id="A0A6A7AHG5"/>
<dbReference type="OrthoDB" id="3825042at2759"/>
<name>A0A6A7AHG5_9PLEO</name>